<protein>
    <submittedName>
        <fullName evidence="3">Type II secretion system protein C</fullName>
    </submittedName>
</protein>
<dbReference type="AlphaFoldDB" id="A0A554X3E7"/>
<evidence type="ECO:0000256" key="1">
    <source>
        <dbReference type="SAM" id="MobiDB-lite"/>
    </source>
</evidence>
<feature type="region of interest" description="Disordered" evidence="1">
    <location>
        <begin position="75"/>
        <end position="94"/>
    </location>
</feature>
<sequence length="168" mass="17368">MREWRRSPTTPTSARAPLARAARWAGVIVWMLAGLQAAYWGWQGWGRAAPSQPQPLPPASAPVIDAQRVARALGGGEPAGTVAEPSSPAPGAGPWRLVGVVAGRDGAGSAVLARDGQPPRVVRQGTALPDGWRVARVERDAVMLVPAGGGEAVTLRLPAKADAALAQR</sequence>
<gene>
    <name evidence="3" type="ORF">Ttaiw_01993</name>
</gene>
<name>A0A554X3E7_9BURK</name>
<keyword evidence="4" id="KW-1185">Reference proteome</keyword>
<proteinExistence type="predicted"/>
<dbReference type="OrthoDB" id="9157671at2"/>
<accession>A0A554X3E7</accession>
<organism evidence="3 4">
    <name type="scientific">Tepidimonas taiwanensis</name>
    <dbReference type="NCBI Taxonomy" id="307486"/>
    <lineage>
        <taxon>Bacteria</taxon>
        <taxon>Pseudomonadati</taxon>
        <taxon>Pseudomonadota</taxon>
        <taxon>Betaproteobacteria</taxon>
        <taxon>Burkholderiales</taxon>
        <taxon>Tepidimonas</taxon>
    </lineage>
</organism>
<dbReference type="Proteomes" id="UP000317763">
    <property type="component" value="Unassembled WGS sequence"/>
</dbReference>
<evidence type="ECO:0000313" key="4">
    <source>
        <dbReference type="Proteomes" id="UP000317763"/>
    </source>
</evidence>
<comment type="caution">
    <text evidence="3">The sequence shown here is derived from an EMBL/GenBank/DDBJ whole genome shotgun (WGS) entry which is preliminary data.</text>
</comment>
<feature type="transmembrane region" description="Helical" evidence="2">
    <location>
        <begin position="21"/>
        <end position="42"/>
    </location>
</feature>
<keyword evidence="2" id="KW-1133">Transmembrane helix</keyword>
<dbReference type="STRING" id="307486.GCA_000807215_02368"/>
<evidence type="ECO:0000313" key="3">
    <source>
        <dbReference type="EMBL" id="TSE30296.1"/>
    </source>
</evidence>
<dbReference type="RefSeq" id="WP_143898206.1">
    <property type="nucleotide sequence ID" value="NZ_VJOM01000024.1"/>
</dbReference>
<keyword evidence="2" id="KW-0812">Transmembrane</keyword>
<dbReference type="Gene3D" id="2.30.30.830">
    <property type="match status" value="1"/>
</dbReference>
<reference evidence="3 4" key="1">
    <citation type="submission" date="2019-07" db="EMBL/GenBank/DDBJ databases">
        <title>Tepidimonas taiwanensis I1-1 draft genome.</title>
        <authorList>
            <person name="Da Costa M.S."/>
            <person name="Froufe H.J.C."/>
            <person name="Egas C."/>
            <person name="Albuquerque L."/>
        </authorList>
    </citation>
    <scope>NUCLEOTIDE SEQUENCE [LARGE SCALE GENOMIC DNA]</scope>
    <source>
        <strain evidence="3 4">I1-1</strain>
    </source>
</reference>
<evidence type="ECO:0000256" key="2">
    <source>
        <dbReference type="SAM" id="Phobius"/>
    </source>
</evidence>
<keyword evidence="2" id="KW-0472">Membrane</keyword>
<dbReference type="EMBL" id="VJOM01000024">
    <property type="protein sequence ID" value="TSE30296.1"/>
    <property type="molecule type" value="Genomic_DNA"/>
</dbReference>
<feature type="compositionally biased region" description="Low complexity" evidence="1">
    <location>
        <begin position="85"/>
        <end position="94"/>
    </location>
</feature>